<dbReference type="OrthoDB" id="9816482at2"/>
<dbReference type="Proteomes" id="UP000182894">
    <property type="component" value="Unassembled WGS sequence"/>
</dbReference>
<dbReference type="Pfam" id="PF13589">
    <property type="entry name" value="HATPase_c_3"/>
    <property type="match status" value="1"/>
</dbReference>
<dbReference type="PANTHER" id="PTHR44936:SF9">
    <property type="entry name" value="SENSOR PROTEIN CREC"/>
    <property type="match status" value="1"/>
</dbReference>
<evidence type="ECO:0000259" key="7">
    <source>
        <dbReference type="PROSITE" id="PS50109"/>
    </source>
</evidence>
<evidence type="ECO:0000313" key="8">
    <source>
        <dbReference type="EMBL" id="SDH41196.1"/>
    </source>
</evidence>
<dbReference type="AlphaFoldDB" id="A0A1G8C6N5"/>
<feature type="domain" description="Histidine kinase" evidence="7">
    <location>
        <begin position="500"/>
        <end position="721"/>
    </location>
</feature>
<dbReference type="STRING" id="89065.SAMN05216605_106166"/>
<dbReference type="InterPro" id="IPR003594">
    <property type="entry name" value="HATPase_dom"/>
</dbReference>
<evidence type="ECO:0000256" key="5">
    <source>
        <dbReference type="ARBA" id="ARBA00022777"/>
    </source>
</evidence>
<dbReference type="GO" id="GO:0000160">
    <property type="term" value="P:phosphorelay signal transduction system"/>
    <property type="evidence" value="ECO:0007669"/>
    <property type="project" value="UniProtKB-KW"/>
</dbReference>
<dbReference type="SMART" id="SM00387">
    <property type="entry name" value="HATPase_c"/>
    <property type="match status" value="1"/>
</dbReference>
<keyword evidence="3" id="KW-0597">Phosphoprotein</keyword>
<evidence type="ECO:0000256" key="3">
    <source>
        <dbReference type="ARBA" id="ARBA00022553"/>
    </source>
</evidence>
<dbReference type="InterPro" id="IPR050980">
    <property type="entry name" value="2C_sensor_his_kinase"/>
</dbReference>
<name>A0A1G8C6N5_9PSED</name>
<keyword evidence="9" id="KW-1185">Reference proteome</keyword>
<proteinExistence type="predicted"/>
<keyword evidence="6" id="KW-0902">Two-component regulatory system</keyword>
<organism evidence="8 9">
    <name type="scientific">Pseudomonas abietaniphila</name>
    <dbReference type="NCBI Taxonomy" id="89065"/>
    <lineage>
        <taxon>Bacteria</taxon>
        <taxon>Pseudomonadati</taxon>
        <taxon>Pseudomonadota</taxon>
        <taxon>Gammaproteobacteria</taxon>
        <taxon>Pseudomonadales</taxon>
        <taxon>Pseudomonadaceae</taxon>
        <taxon>Pseudomonas</taxon>
    </lineage>
</organism>
<sequence length="723" mass="80921">MAKIKPRARIVRTIGDQLISGPDAALIELVKNAYDADSQSVTIKITPPVSNHQQGEIIVSDQGHGMSYSDLLDKWLEPATTDKVHRKISPTKNRKMLGAKGVGRFATARLGKRLQLFSTTMFDGALESSLMIVDWECFEKVKYLEDVEIDIKKIATEKNTGVRLVINELNDTWTKSRLINLIKELRRIASPIKSQDENFKIYLDLSDFKPSECGFSGEELLVNPFEKNTFDTIQEIIPLTIENLFHYCVEGNFDESGAFRGTFINKRGENIKHELQMPATKLDPDEDPCGRVEVRLNIYDREPDAIQQLFSNLGFGALGRMESRKLLNENIGVGIYRDGFRIRPYGDAETDWLEMERKRVQDPSRKLGLNQLAGIISISDETESGLVERSSREGLEHNGSFLRLKRQISNLLSHVEALRQDFREKAGLSRKKPGGTIDVHNTSALEETAKAISELPDAFRDKVQKAFIKETTALKTAIEDLETYQQALISHSSLGLVITQVLHDGRHFLSHITTRSTELAKDSPRILENSKFGDYIRKNLPGSAQEILNSATDLASLFSALNPVSGKKKVAATKQNITATIHRCIKLFEKELATSNIAVEFSPTREDIFFLGHDGDLMAAVLNLMDNAIHWLSLANIDNRRISIRIEEPEQYIQIIISNNGPTIDAKYIDKLFDAGFTLKQGGSGIGLAIAREALRASKADLAFDDSATETSFIIEMVNAKND</sequence>
<evidence type="ECO:0000256" key="2">
    <source>
        <dbReference type="ARBA" id="ARBA00012438"/>
    </source>
</evidence>
<dbReference type="CDD" id="cd00075">
    <property type="entry name" value="HATPase"/>
    <property type="match status" value="1"/>
</dbReference>
<dbReference type="SUPFAM" id="SSF55874">
    <property type="entry name" value="ATPase domain of HSP90 chaperone/DNA topoisomerase II/histidine kinase"/>
    <property type="match status" value="2"/>
</dbReference>
<dbReference type="GO" id="GO:0004673">
    <property type="term" value="F:protein histidine kinase activity"/>
    <property type="evidence" value="ECO:0007669"/>
    <property type="project" value="UniProtKB-EC"/>
</dbReference>
<dbReference type="InterPro" id="IPR005467">
    <property type="entry name" value="His_kinase_dom"/>
</dbReference>
<dbReference type="EC" id="2.7.13.3" evidence="2"/>
<dbReference type="Gene3D" id="3.30.565.10">
    <property type="entry name" value="Histidine kinase-like ATPase, C-terminal domain"/>
    <property type="match status" value="2"/>
</dbReference>
<accession>A0A1G8C6N5</accession>
<dbReference type="PANTHER" id="PTHR44936">
    <property type="entry name" value="SENSOR PROTEIN CREC"/>
    <property type="match status" value="1"/>
</dbReference>
<dbReference type="EMBL" id="FNCO01000006">
    <property type="protein sequence ID" value="SDH41196.1"/>
    <property type="molecule type" value="Genomic_DNA"/>
</dbReference>
<protein>
    <recommendedName>
        <fullName evidence="2">histidine kinase</fullName>
        <ecNumber evidence="2">2.7.13.3</ecNumber>
    </recommendedName>
</protein>
<dbReference type="InterPro" id="IPR036890">
    <property type="entry name" value="HATPase_C_sf"/>
</dbReference>
<comment type="catalytic activity">
    <reaction evidence="1">
        <text>ATP + protein L-histidine = ADP + protein N-phospho-L-histidine.</text>
        <dbReference type="EC" id="2.7.13.3"/>
    </reaction>
</comment>
<keyword evidence="5 8" id="KW-0418">Kinase</keyword>
<evidence type="ECO:0000256" key="6">
    <source>
        <dbReference type="ARBA" id="ARBA00023012"/>
    </source>
</evidence>
<keyword evidence="4" id="KW-0808">Transferase</keyword>
<gene>
    <name evidence="8" type="ORF">SAMN05216605_106166</name>
</gene>
<dbReference type="RefSeq" id="WP_074753019.1">
    <property type="nucleotide sequence ID" value="NZ_FNCO01000006.1"/>
</dbReference>
<dbReference type="PROSITE" id="PS50109">
    <property type="entry name" value="HIS_KIN"/>
    <property type="match status" value="1"/>
</dbReference>
<reference evidence="9" key="1">
    <citation type="submission" date="2016-10" db="EMBL/GenBank/DDBJ databases">
        <authorList>
            <person name="Varghese N."/>
            <person name="Submissions S."/>
        </authorList>
    </citation>
    <scope>NUCLEOTIDE SEQUENCE [LARGE SCALE GENOMIC DNA]</scope>
    <source>
        <strain evidence="9">ATCC 700689</strain>
    </source>
</reference>
<dbReference type="Pfam" id="PF02518">
    <property type="entry name" value="HATPase_c"/>
    <property type="match status" value="1"/>
</dbReference>
<evidence type="ECO:0000256" key="1">
    <source>
        <dbReference type="ARBA" id="ARBA00000085"/>
    </source>
</evidence>
<evidence type="ECO:0000256" key="4">
    <source>
        <dbReference type="ARBA" id="ARBA00022679"/>
    </source>
</evidence>
<evidence type="ECO:0000313" key="9">
    <source>
        <dbReference type="Proteomes" id="UP000182894"/>
    </source>
</evidence>